<evidence type="ECO:0008006" key="3">
    <source>
        <dbReference type="Google" id="ProtNLM"/>
    </source>
</evidence>
<evidence type="ECO:0000313" key="2">
    <source>
        <dbReference type="Proteomes" id="UP000811609"/>
    </source>
</evidence>
<dbReference type="Proteomes" id="UP000811609">
    <property type="component" value="Chromosome 3"/>
</dbReference>
<reference evidence="1" key="1">
    <citation type="submission" date="2020-12" db="EMBL/GenBank/DDBJ databases">
        <title>WGS assembly of Carya illinoinensis cv. Pawnee.</title>
        <authorList>
            <person name="Platts A."/>
            <person name="Shu S."/>
            <person name="Wright S."/>
            <person name="Barry K."/>
            <person name="Edger P."/>
            <person name="Pires J.C."/>
            <person name="Schmutz J."/>
        </authorList>
    </citation>
    <scope>NUCLEOTIDE SEQUENCE</scope>
    <source>
        <tissue evidence="1">Leaf</tissue>
    </source>
</reference>
<evidence type="ECO:0000313" key="1">
    <source>
        <dbReference type="EMBL" id="KAG6662909.1"/>
    </source>
</evidence>
<proteinExistence type="predicted"/>
<name>A0A8T1R8M6_CARIL</name>
<dbReference type="AlphaFoldDB" id="A0A8T1R8M6"/>
<protein>
    <recommendedName>
        <fullName evidence="3">Glycine-rich protein</fullName>
    </recommendedName>
</protein>
<keyword evidence="2" id="KW-1185">Reference proteome</keyword>
<organism evidence="1 2">
    <name type="scientific">Carya illinoinensis</name>
    <name type="common">Pecan</name>
    <dbReference type="NCBI Taxonomy" id="32201"/>
    <lineage>
        <taxon>Eukaryota</taxon>
        <taxon>Viridiplantae</taxon>
        <taxon>Streptophyta</taxon>
        <taxon>Embryophyta</taxon>
        <taxon>Tracheophyta</taxon>
        <taxon>Spermatophyta</taxon>
        <taxon>Magnoliopsida</taxon>
        <taxon>eudicotyledons</taxon>
        <taxon>Gunneridae</taxon>
        <taxon>Pentapetalae</taxon>
        <taxon>rosids</taxon>
        <taxon>fabids</taxon>
        <taxon>Fagales</taxon>
        <taxon>Juglandaceae</taxon>
        <taxon>Carya</taxon>
    </lineage>
</organism>
<sequence length="94" mass="10230">MTKFQPEKSGLFRCSLLLVELTKDIDGVNGIVDTDGSYGGGRGKYGGKRGGCYYGCCLRGYYGNRCRKCRSYAGEAMHVDSETDPSSQTRPGLN</sequence>
<gene>
    <name evidence="1" type="ORF">CIPAW_03G275600</name>
</gene>
<comment type="caution">
    <text evidence="1">The sequence shown here is derived from an EMBL/GenBank/DDBJ whole genome shotgun (WGS) entry which is preliminary data.</text>
</comment>
<dbReference type="EMBL" id="CM031811">
    <property type="protein sequence ID" value="KAG6662909.1"/>
    <property type="molecule type" value="Genomic_DNA"/>
</dbReference>
<accession>A0A8T1R8M6</accession>